<organism evidence="1 2">
    <name type="scientific">Acinetobacter pittii</name>
    <name type="common">Acinetobacter genomosp. 3</name>
    <dbReference type="NCBI Taxonomy" id="48296"/>
    <lineage>
        <taxon>Bacteria</taxon>
        <taxon>Pseudomonadati</taxon>
        <taxon>Pseudomonadota</taxon>
        <taxon>Gammaproteobacteria</taxon>
        <taxon>Moraxellales</taxon>
        <taxon>Moraxellaceae</taxon>
        <taxon>Acinetobacter</taxon>
        <taxon>Acinetobacter calcoaceticus/baumannii complex</taxon>
    </lineage>
</organism>
<dbReference type="RefSeq" id="WP_126117704.1">
    <property type="nucleotide sequence ID" value="NZ_CP029610.1"/>
</dbReference>
<reference evidence="1" key="1">
    <citation type="submission" date="2022-04" db="EMBL/GenBank/DDBJ databases">
        <title>Emergence of ST220 Acinetobacter pittii strain in bloodstream infection, which co-producing chromosomal NDM-1 and OXA-820 carbapenemases.</title>
        <authorList>
            <person name="Tian C."/>
            <person name="Xing M."/>
            <person name="Fu L."/>
            <person name="Xia D."/>
        </authorList>
    </citation>
    <scope>NUCLEOTIDE SEQUENCE</scope>
    <source>
        <strain evidence="1">TCM</strain>
    </source>
</reference>
<accession>A0AAE9M6P0</accession>
<dbReference type="Proteomes" id="UP001055514">
    <property type="component" value="Chromosome"/>
</dbReference>
<evidence type="ECO:0000313" key="1">
    <source>
        <dbReference type="EMBL" id="USU93813.1"/>
    </source>
</evidence>
<name>A0AAE9M6P0_ACIPI</name>
<evidence type="ECO:0000313" key="2">
    <source>
        <dbReference type="Proteomes" id="UP001055514"/>
    </source>
</evidence>
<protein>
    <submittedName>
        <fullName evidence="1">YdaF family protein</fullName>
    </submittedName>
</protein>
<proteinExistence type="predicted"/>
<dbReference type="EMBL" id="CP095407">
    <property type="protein sequence ID" value="USU93813.1"/>
    <property type="molecule type" value="Genomic_DNA"/>
</dbReference>
<dbReference type="AlphaFoldDB" id="A0AAE9M6P0"/>
<sequence length="55" mass="6269">MNKIIYQENNESVALGVFPNHDGTFTALTYSDSKTFKTLNGAVKWYERKTGKKLI</sequence>
<dbReference type="InterPro" id="IPR009821">
    <property type="entry name" value="DUF1391"/>
</dbReference>
<gene>
    <name evidence="1" type="ORF">MWH18_15890</name>
</gene>
<dbReference type="Pfam" id="PF07151">
    <property type="entry name" value="DUF1391"/>
    <property type="match status" value="1"/>
</dbReference>